<keyword evidence="2" id="KW-0418">Kinase</keyword>
<protein>
    <submittedName>
        <fullName evidence="2">Kinase-like domain-containing protein</fullName>
    </submittedName>
</protein>
<dbReference type="InterPro" id="IPR008266">
    <property type="entry name" value="Tyr_kinase_AS"/>
</dbReference>
<dbReference type="PROSITE" id="PS00109">
    <property type="entry name" value="PROTEIN_KINASE_TYR"/>
    <property type="match status" value="1"/>
</dbReference>
<accession>A0AAD7H734</accession>
<gene>
    <name evidence="2" type="ORF">B0H16DRAFT_1341354</name>
</gene>
<name>A0AAD7H734_9AGAR</name>
<evidence type="ECO:0000259" key="1">
    <source>
        <dbReference type="PROSITE" id="PS50011"/>
    </source>
</evidence>
<dbReference type="SMART" id="SM00220">
    <property type="entry name" value="S_TKc"/>
    <property type="match status" value="1"/>
</dbReference>
<dbReference type="PANTHER" id="PTHR44167:SF24">
    <property type="entry name" value="SERINE_THREONINE-PROTEIN KINASE CHK2"/>
    <property type="match status" value="1"/>
</dbReference>
<comment type="caution">
    <text evidence="2">The sequence shown here is derived from an EMBL/GenBank/DDBJ whole genome shotgun (WGS) entry which is preliminary data.</text>
</comment>
<dbReference type="AlphaFoldDB" id="A0AAD7H734"/>
<evidence type="ECO:0000313" key="3">
    <source>
        <dbReference type="Proteomes" id="UP001215598"/>
    </source>
</evidence>
<dbReference type="EMBL" id="JARKIB010000341">
    <property type="protein sequence ID" value="KAJ7713556.1"/>
    <property type="molecule type" value="Genomic_DNA"/>
</dbReference>
<proteinExistence type="predicted"/>
<keyword evidence="2" id="KW-0808">Transferase</keyword>
<dbReference type="GO" id="GO:0004672">
    <property type="term" value="F:protein kinase activity"/>
    <property type="evidence" value="ECO:0007669"/>
    <property type="project" value="InterPro"/>
</dbReference>
<reference evidence="2" key="1">
    <citation type="submission" date="2023-03" db="EMBL/GenBank/DDBJ databases">
        <title>Massive genome expansion in bonnet fungi (Mycena s.s.) driven by repeated elements and novel gene families across ecological guilds.</title>
        <authorList>
            <consortium name="Lawrence Berkeley National Laboratory"/>
            <person name="Harder C.B."/>
            <person name="Miyauchi S."/>
            <person name="Viragh M."/>
            <person name="Kuo A."/>
            <person name="Thoen E."/>
            <person name="Andreopoulos B."/>
            <person name="Lu D."/>
            <person name="Skrede I."/>
            <person name="Drula E."/>
            <person name="Henrissat B."/>
            <person name="Morin E."/>
            <person name="Kohler A."/>
            <person name="Barry K."/>
            <person name="LaButti K."/>
            <person name="Morin E."/>
            <person name="Salamov A."/>
            <person name="Lipzen A."/>
            <person name="Mereny Z."/>
            <person name="Hegedus B."/>
            <person name="Baldrian P."/>
            <person name="Stursova M."/>
            <person name="Weitz H."/>
            <person name="Taylor A."/>
            <person name="Grigoriev I.V."/>
            <person name="Nagy L.G."/>
            <person name="Martin F."/>
            <person name="Kauserud H."/>
        </authorList>
    </citation>
    <scope>NUCLEOTIDE SEQUENCE</scope>
    <source>
        <strain evidence="2">CBHHK182m</strain>
    </source>
</reference>
<keyword evidence="3" id="KW-1185">Reference proteome</keyword>
<dbReference type="GO" id="GO:0005524">
    <property type="term" value="F:ATP binding"/>
    <property type="evidence" value="ECO:0007669"/>
    <property type="project" value="InterPro"/>
</dbReference>
<dbReference type="PROSITE" id="PS50011">
    <property type="entry name" value="PROTEIN_KINASE_DOM"/>
    <property type="match status" value="1"/>
</dbReference>
<evidence type="ECO:0000313" key="2">
    <source>
        <dbReference type="EMBL" id="KAJ7713556.1"/>
    </source>
</evidence>
<dbReference type="InterPro" id="IPR011009">
    <property type="entry name" value="Kinase-like_dom_sf"/>
</dbReference>
<dbReference type="Proteomes" id="UP001215598">
    <property type="component" value="Unassembled WGS sequence"/>
</dbReference>
<dbReference type="SUPFAM" id="SSF56112">
    <property type="entry name" value="Protein kinase-like (PK-like)"/>
    <property type="match status" value="1"/>
</dbReference>
<dbReference type="InterPro" id="IPR000719">
    <property type="entry name" value="Prot_kinase_dom"/>
</dbReference>
<sequence>MERYVPELRTLREGFWAESYEFLLSCGYRLRPRYHPEWVPSEQKNEDFLINYKANALDALRIKDNEKVVLKRVHGKELEIFRHLDALRSDARNHTIPLLEVIPFLGTEWTIIVMPYCRPFNSPPFHCRNEFVDAMTQYIEGLQFMHEHNVVHFDVAPQNMVMEEPRIIPKGSHWCYPESHSGLFLRFFSWENRCSLRPAVQYYYIDFGISKYFPGGKESARVTTTLRTFPMIPELSMTVPYNPFFVDIFQIGLAMSRIIDDYPALEDFRGIATSMTVEDPHARATLEEALKQLTYIRDQMSPSLRRKRIWERGITRWKKVTRVVLDGQWDHWVWVQWLL</sequence>
<organism evidence="2 3">
    <name type="scientific">Mycena metata</name>
    <dbReference type="NCBI Taxonomy" id="1033252"/>
    <lineage>
        <taxon>Eukaryota</taxon>
        <taxon>Fungi</taxon>
        <taxon>Dikarya</taxon>
        <taxon>Basidiomycota</taxon>
        <taxon>Agaricomycotina</taxon>
        <taxon>Agaricomycetes</taxon>
        <taxon>Agaricomycetidae</taxon>
        <taxon>Agaricales</taxon>
        <taxon>Marasmiineae</taxon>
        <taxon>Mycenaceae</taxon>
        <taxon>Mycena</taxon>
    </lineage>
</organism>
<feature type="domain" description="Protein kinase" evidence="1">
    <location>
        <begin position="5"/>
        <end position="339"/>
    </location>
</feature>
<dbReference type="PANTHER" id="PTHR44167">
    <property type="entry name" value="OVARIAN-SPECIFIC SERINE/THREONINE-PROTEIN KINASE LOK-RELATED"/>
    <property type="match status" value="1"/>
</dbReference>
<dbReference type="Gene3D" id="1.10.510.10">
    <property type="entry name" value="Transferase(Phosphotransferase) domain 1"/>
    <property type="match status" value="1"/>
</dbReference>